<dbReference type="SUPFAM" id="SSF48452">
    <property type="entry name" value="TPR-like"/>
    <property type="match status" value="1"/>
</dbReference>
<keyword evidence="1" id="KW-0802">TPR repeat</keyword>
<comment type="caution">
    <text evidence="2">The sequence shown here is derived from an EMBL/GenBank/DDBJ whole genome shotgun (WGS) entry which is preliminary data.</text>
</comment>
<feature type="repeat" description="TPR" evidence="1">
    <location>
        <begin position="96"/>
        <end position="129"/>
    </location>
</feature>
<dbReference type="AlphaFoldDB" id="A0A9W9XQJ9"/>
<dbReference type="Gene3D" id="1.25.40.10">
    <property type="entry name" value="Tetratricopeptide repeat domain"/>
    <property type="match status" value="1"/>
</dbReference>
<evidence type="ECO:0000313" key="3">
    <source>
        <dbReference type="Proteomes" id="UP001149954"/>
    </source>
</evidence>
<proteinExistence type="predicted"/>
<protein>
    <recommendedName>
        <fullName evidence="4">Kinesin light chain</fullName>
    </recommendedName>
</protein>
<evidence type="ECO:0000256" key="1">
    <source>
        <dbReference type="PROSITE-ProRule" id="PRU00339"/>
    </source>
</evidence>
<dbReference type="InterPro" id="IPR019734">
    <property type="entry name" value="TPR_rpt"/>
</dbReference>
<evidence type="ECO:0000313" key="2">
    <source>
        <dbReference type="EMBL" id="KAJ5497342.1"/>
    </source>
</evidence>
<accession>A0A9W9XQJ9</accession>
<dbReference type="PANTHER" id="PTHR46082">
    <property type="entry name" value="ATP/GTP-BINDING PROTEIN-RELATED"/>
    <property type="match status" value="1"/>
</dbReference>
<dbReference type="OrthoDB" id="1658288at2759"/>
<dbReference type="Pfam" id="PF13424">
    <property type="entry name" value="TPR_12"/>
    <property type="match status" value="1"/>
</dbReference>
<evidence type="ECO:0008006" key="4">
    <source>
        <dbReference type="Google" id="ProtNLM"/>
    </source>
</evidence>
<dbReference type="PANTHER" id="PTHR46082:SF6">
    <property type="entry name" value="AAA+ ATPASE DOMAIN-CONTAINING PROTEIN-RELATED"/>
    <property type="match status" value="1"/>
</dbReference>
<gene>
    <name evidence="2" type="ORF">N7463_009329</name>
</gene>
<dbReference type="InterPro" id="IPR053137">
    <property type="entry name" value="NLR-like"/>
</dbReference>
<reference evidence="2" key="1">
    <citation type="submission" date="2022-12" db="EMBL/GenBank/DDBJ databases">
        <authorList>
            <person name="Petersen C."/>
        </authorList>
    </citation>
    <scope>NUCLEOTIDE SEQUENCE</scope>
    <source>
        <strain evidence="2">IBT 29495</strain>
    </source>
</reference>
<keyword evidence="3" id="KW-1185">Reference proteome</keyword>
<organism evidence="2 3">
    <name type="scientific">Penicillium fimorum</name>
    <dbReference type="NCBI Taxonomy" id="1882269"/>
    <lineage>
        <taxon>Eukaryota</taxon>
        <taxon>Fungi</taxon>
        <taxon>Dikarya</taxon>
        <taxon>Ascomycota</taxon>
        <taxon>Pezizomycotina</taxon>
        <taxon>Eurotiomycetes</taxon>
        <taxon>Eurotiomycetidae</taxon>
        <taxon>Eurotiales</taxon>
        <taxon>Aspergillaceae</taxon>
        <taxon>Penicillium</taxon>
    </lineage>
</organism>
<dbReference type="Proteomes" id="UP001149954">
    <property type="component" value="Unassembled WGS sequence"/>
</dbReference>
<sequence length="202" mass="22735">MLAVVTTLGYEYQKLKIPVWKIQGVELPVVQDWCLHIANTDKNVNGIQLNELALISVGYSVPTISNRDFSKLQQRLLPHANYIYHLDWSDDTIELLGVFHCLGNLYSNQGKLKEAKEMYQRALIGKEKALGPNHTSTLDTGKLKEAEEMYQRALAGYEKALGPDNTPTLNTVDSLGVLYKAQDKLKKAEDMYQRGGHGSRSR</sequence>
<name>A0A9W9XQJ9_9EURO</name>
<reference evidence="2" key="2">
    <citation type="journal article" date="2023" name="IMA Fungus">
        <title>Comparative genomic study of the Penicillium genus elucidates a diverse pangenome and 15 lateral gene transfer events.</title>
        <authorList>
            <person name="Petersen C."/>
            <person name="Sorensen T."/>
            <person name="Nielsen M.R."/>
            <person name="Sondergaard T.E."/>
            <person name="Sorensen J.L."/>
            <person name="Fitzpatrick D.A."/>
            <person name="Frisvad J.C."/>
            <person name="Nielsen K.L."/>
        </authorList>
    </citation>
    <scope>NUCLEOTIDE SEQUENCE</scope>
    <source>
        <strain evidence="2">IBT 29495</strain>
    </source>
</reference>
<dbReference type="InterPro" id="IPR011990">
    <property type="entry name" value="TPR-like_helical_dom_sf"/>
</dbReference>
<dbReference type="PROSITE" id="PS50005">
    <property type="entry name" value="TPR"/>
    <property type="match status" value="1"/>
</dbReference>
<dbReference type="EMBL" id="JAPWDS010000005">
    <property type="protein sequence ID" value="KAJ5497342.1"/>
    <property type="molecule type" value="Genomic_DNA"/>
</dbReference>
<dbReference type="Pfam" id="PF13374">
    <property type="entry name" value="TPR_10"/>
    <property type="match status" value="1"/>
</dbReference>